<evidence type="ECO:0000256" key="1">
    <source>
        <dbReference type="SAM" id="Phobius"/>
    </source>
</evidence>
<reference evidence="3" key="1">
    <citation type="submission" date="2020-07" db="EMBL/GenBank/DDBJ databases">
        <title>Complete genome sequencing of Clostridia bacterium strain 12CBH8.</title>
        <authorList>
            <person name="Sakamoto M."/>
            <person name="Murakami T."/>
            <person name="Mori H."/>
        </authorList>
    </citation>
    <scope>NUCLEOTIDE SEQUENCE [LARGE SCALE GENOMIC DNA]</scope>
    <source>
        <strain evidence="3">12CBH8</strain>
    </source>
</reference>
<gene>
    <name evidence="2" type="ORF">C12CBH8_01720</name>
</gene>
<sequence length="65" mass="7783">MRVEYIFVIFFTILTVVFWSGKGGWLMACYNIMSDEEKQKYNYKRPRRVMGEARELSIWFSSSSV</sequence>
<keyword evidence="1" id="KW-1133">Transmembrane helix</keyword>
<dbReference type="RefSeq" id="WP_090264049.1">
    <property type="nucleotide sequence ID" value="NZ_AP023321.1"/>
</dbReference>
<dbReference type="AlphaFoldDB" id="A0A7I8D2T6"/>
<keyword evidence="3" id="KW-1185">Reference proteome</keyword>
<dbReference type="EMBL" id="AP023321">
    <property type="protein sequence ID" value="BCI59533.1"/>
    <property type="molecule type" value="Genomic_DNA"/>
</dbReference>
<dbReference type="InterPro" id="IPR017259">
    <property type="entry name" value="UCP037672"/>
</dbReference>
<protein>
    <submittedName>
        <fullName evidence="2">Uncharacterized protein</fullName>
    </submittedName>
</protein>
<evidence type="ECO:0000313" key="2">
    <source>
        <dbReference type="EMBL" id="BCI59533.1"/>
    </source>
</evidence>
<proteinExistence type="predicted"/>
<evidence type="ECO:0000313" key="3">
    <source>
        <dbReference type="Proteomes" id="UP000593890"/>
    </source>
</evidence>
<keyword evidence="1" id="KW-0812">Transmembrane</keyword>
<accession>A0A7I8D2T6</accession>
<keyword evidence="1" id="KW-0472">Membrane</keyword>
<dbReference type="KEGG" id="sman:C12CBH8_01720"/>
<feature type="transmembrane region" description="Helical" evidence="1">
    <location>
        <begin position="6"/>
        <end position="30"/>
    </location>
</feature>
<dbReference type="Proteomes" id="UP000593890">
    <property type="component" value="Chromosome"/>
</dbReference>
<organism evidence="2 3">
    <name type="scientific">Solibaculum mannosilyticum</name>
    <dbReference type="NCBI Taxonomy" id="2780922"/>
    <lineage>
        <taxon>Bacteria</taxon>
        <taxon>Bacillati</taxon>
        <taxon>Bacillota</taxon>
        <taxon>Clostridia</taxon>
        <taxon>Eubacteriales</taxon>
        <taxon>Oscillospiraceae</taxon>
        <taxon>Solibaculum</taxon>
    </lineage>
</organism>
<dbReference type="Pfam" id="PF12650">
    <property type="entry name" value="DUF3784"/>
    <property type="match status" value="1"/>
</dbReference>
<name>A0A7I8D2T6_9FIRM</name>